<dbReference type="RefSeq" id="XP_030988921.1">
    <property type="nucleotide sequence ID" value="XM_031133583.1"/>
</dbReference>
<keyword evidence="2" id="KW-0521">NADP</keyword>
<comment type="similarity">
    <text evidence="1">Belongs to the short-chain dehydrogenases/reductases (SDR) family.</text>
</comment>
<comment type="caution">
    <text evidence="4">The sequence shown here is derived from an EMBL/GenBank/DDBJ whole genome shotgun (WGS) entry which is preliminary data.</text>
</comment>
<dbReference type="InParanoid" id="A0A507ASL1"/>
<evidence type="ECO:0000256" key="3">
    <source>
        <dbReference type="ARBA" id="ARBA00023002"/>
    </source>
</evidence>
<dbReference type="GeneID" id="41978360"/>
<accession>A0A507ASL1</accession>
<dbReference type="GO" id="GO:0016491">
    <property type="term" value="F:oxidoreductase activity"/>
    <property type="evidence" value="ECO:0007669"/>
    <property type="project" value="UniProtKB-KW"/>
</dbReference>
<protein>
    <submittedName>
        <fullName evidence="4">Uncharacterized protein</fullName>
    </submittedName>
</protein>
<dbReference type="InterPro" id="IPR020904">
    <property type="entry name" value="Sc_DH/Rdtase_CS"/>
</dbReference>
<evidence type="ECO:0000313" key="4">
    <source>
        <dbReference type="EMBL" id="TPX07210.1"/>
    </source>
</evidence>
<dbReference type="EMBL" id="SKBQ01000093">
    <property type="protein sequence ID" value="TPX07210.1"/>
    <property type="molecule type" value="Genomic_DNA"/>
</dbReference>
<dbReference type="PRINTS" id="PR00081">
    <property type="entry name" value="GDHRDH"/>
</dbReference>
<keyword evidence="3" id="KW-0560">Oxidoreductase</keyword>
<dbReference type="STRING" id="1093900.A0A507ASL1"/>
<dbReference type="PANTHER" id="PTHR43180">
    <property type="entry name" value="3-OXOACYL-(ACYL-CARRIER-PROTEIN) REDUCTASE (AFU_ORTHOLOGUE AFUA_6G11210)"/>
    <property type="match status" value="1"/>
</dbReference>
<dbReference type="PANTHER" id="PTHR43180:SF31">
    <property type="entry name" value="CHAIN DEHYDROGENASE_REDUCTASE, PUTATIVE (AFU_ORTHOLOGUE AFUA_2G16570)-RELATED"/>
    <property type="match status" value="1"/>
</dbReference>
<organism evidence="4 5">
    <name type="scientific">Thyridium curvatum</name>
    <dbReference type="NCBI Taxonomy" id="1093900"/>
    <lineage>
        <taxon>Eukaryota</taxon>
        <taxon>Fungi</taxon>
        <taxon>Dikarya</taxon>
        <taxon>Ascomycota</taxon>
        <taxon>Pezizomycotina</taxon>
        <taxon>Sordariomycetes</taxon>
        <taxon>Sordariomycetidae</taxon>
        <taxon>Thyridiales</taxon>
        <taxon>Thyridiaceae</taxon>
        <taxon>Thyridium</taxon>
    </lineage>
</organism>
<dbReference type="InterPro" id="IPR036291">
    <property type="entry name" value="NAD(P)-bd_dom_sf"/>
</dbReference>
<evidence type="ECO:0000313" key="5">
    <source>
        <dbReference type="Proteomes" id="UP000319257"/>
    </source>
</evidence>
<dbReference type="Gene3D" id="3.40.50.720">
    <property type="entry name" value="NAD(P)-binding Rossmann-like Domain"/>
    <property type="match status" value="1"/>
</dbReference>
<dbReference type="SUPFAM" id="SSF51735">
    <property type="entry name" value="NAD(P)-binding Rossmann-fold domains"/>
    <property type="match status" value="1"/>
</dbReference>
<evidence type="ECO:0000256" key="1">
    <source>
        <dbReference type="ARBA" id="ARBA00006484"/>
    </source>
</evidence>
<gene>
    <name evidence="4" type="ORF">E0L32_010913</name>
</gene>
<evidence type="ECO:0000256" key="2">
    <source>
        <dbReference type="ARBA" id="ARBA00022857"/>
    </source>
</evidence>
<dbReference type="PROSITE" id="PS00061">
    <property type="entry name" value="ADH_SHORT"/>
    <property type="match status" value="1"/>
</dbReference>
<keyword evidence="5" id="KW-1185">Reference proteome</keyword>
<dbReference type="Proteomes" id="UP000319257">
    <property type="component" value="Unassembled WGS sequence"/>
</dbReference>
<dbReference type="Pfam" id="PF00106">
    <property type="entry name" value="adh_short"/>
    <property type="match status" value="1"/>
</dbReference>
<dbReference type="OrthoDB" id="5371740at2759"/>
<proteinExistence type="inferred from homology"/>
<name>A0A507ASL1_9PEZI</name>
<sequence length="322" mass="36747">MSLPRYCYNGPIDHTIPPQRENVRGKSVIITGGANGMGEACVRDFVAAGAFVTFADVNVERGRTVERELNGETGNNCVFVKCDIRDWDEQRAMFETAKARSPHNSVDIVIANAGISRSSGDSLWNLDDPNGEPTKPDLNIVRVNLDGTLYTWKLAVHYFRKQPDTQDRDRCFIITGSMVAWIDSPGNWEYTATKYGLRGFMRTVRRSSHEQGVRINYVAPCWIKSAIRTAEYEKWLLDRGIEFGEQVDVAACMMKISCDRSINGRSLMITPRSVAREGFMDIDREDYKDVKEDEYLKKVQASQLIIIEDKWLDDYKVRVYKE</sequence>
<dbReference type="InterPro" id="IPR002347">
    <property type="entry name" value="SDR_fam"/>
</dbReference>
<reference evidence="4 5" key="1">
    <citation type="submission" date="2019-06" db="EMBL/GenBank/DDBJ databases">
        <title>Draft genome sequence of the filamentous fungus Phialemoniopsis curvata isolated from diesel fuel.</title>
        <authorList>
            <person name="Varaljay V.A."/>
            <person name="Lyon W.J."/>
            <person name="Crouch A.L."/>
            <person name="Drake C.E."/>
            <person name="Hollomon J.M."/>
            <person name="Nadeau L.J."/>
            <person name="Nunn H.S."/>
            <person name="Stevenson B.S."/>
            <person name="Bojanowski C.L."/>
            <person name="Crookes-Goodson W.J."/>
        </authorList>
    </citation>
    <scope>NUCLEOTIDE SEQUENCE [LARGE SCALE GENOMIC DNA]</scope>
    <source>
        <strain evidence="4 5">D216</strain>
    </source>
</reference>
<dbReference type="AlphaFoldDB" id="A0A507ASL1"/>